<evidence type="ECO:0000313" key="4">
    <source>
        <dbReference type="EMBL" id="MFN1217519.1"/>
    </source>
</evidence>
<proteinExistence type="predicted"/>
<dbReference type="Proteomes" id="UP001634154">
    <property type="component" value="Unassembled WGS sequence"/>
</dbReference>
<evidence type="ECO:0000256" key="2">
    <source>
        <dbReference type="SAM" id="SignalP"/>
    </source>
</evidence>
<keyword evidence="5" id="KW-1185">Reference proteome</keyword>
<accession>A0ABW9K2I2</accession>
<dbReference type="InterPro" id="IPR026444">
    <property type="entry name" value="Secre_tail"/>
</dbReference>
<sequence>MKKTLLMSWALLIFSFSAINAQPTLTSADIITGTFQYTEIGFNQGVYNPGNGGANVTWNFSNVQGTTGGVKIKYGTCPGIAECTSFPTANMYAVTMDNNGNQSDDKNLFRKTSTLFEAVGARNLVTNYTLTYTDTPIELKFPTTYLQSFTDTSSYTINGITTTTNDVITADGYGTIITPAGTYTNVLRVKKESLITISFPGVPNSVTQLITYTWYKNNREQIAGFSVTNMISPISQPAPSSFQYTNNLVLAVNETSAKKSVPAVYPNPVKDGKIWIDIKDDEIRSVDIFDMTGKKVLTQSAEQLRQNEGKYEMDLHGVSDGYYILKANSSKETFSDKIRIQQNKK</sequence>
<keyword evidence="1 2" id="KW-0732">Signal</keyword>
<dbReference type="EMBL" id="JBJXVJ010000002">
    <property type="protein sequence ID" value="MFN1217519.1"/>
    <property type="molecule type" value="Genomic_DNA"/>
</dbReference>
<organism evidence="4 5">
    <name type="scientific">Chryseobacterium kwangjuense</name>
    <dbReference type="NCBI Taxonomy" id="267125"/>
    <lineage>
        <taxon>Bacteria</taxon>
        <taxon>Pseudomonadati</taxon>
        <taxon>Bacteroidota</taxon>
        <taxon>Flavobacteriia</taxon>
        <taxon>Flavobacteriales</taxon>
        <taxon>Weeksellaceae</taxon>
        <taxon>Chryseobacterium group</taxon>
        <taxon>Chryseobacterium</taxon>
    </lineage>
</organism>
<dbReference type="RefSeq" id="WP_409356734.1">
    <property type="nucleotide sequence ID" value="NZ_JBJXVJ010000002.1"/>
</dbReference>
<name>A0ABW9K2I2_9FLAO</name>
<comment type="caution">
    <text evidence="4">The sequence shown here is derived from an EMBL/GenBank/DDBJ whole genome shotgun (WGS) entry which is preliminary data.</text>
</comment>
<gene>
    <name evidence="4" type="ORF">ACKW6Q_11175</name>
</gene>
<evidence type="ECO:0000313" key="5">
    <source>
        <dbReference type="Proteomes" id="UP001634154"/>
    </source>
</evidence>
<reference evidence="4 5" key="1">
    <citation type="submission" date="2024-12" db="EMBL/GenBank/DDBJ databases">
        <title>Draft genome sequence of Chryseobacterium kwangjuense AG447.</title>
        <authorList>
            <person name="Cheptsov V.S."/>
            <person name="Belov A."/>
            <person name="Zavarzina A.G."/>
        </authorList>
    </citation>
    <scope>NUCLEOTIDE SEQUENCE [LARGE SCALE GENOMIC DNA]</scope>
    <source>
        <strain evidence="4 5">AG447</strain>
    </source>
</reference>
<feature type="domain" description="Secretion system C-terminal sorting" evidence="3">
    <location>
        <begin position="264"/>
        <end position="340"/>
    </location>
</feature>
<evidence type="ECO:0000259" key="3">
    <source>
        <dbReference type="Pfam" id="PF18962"/>
    </source>
</evidence>
<feature type="chain" id="PRO_5046088976" evidence="2">
    <location>
        <begin position="22"/>
        <end position="345"/>
    </location>
</feature>
<feature type="signal peptide" evidence="2">
    <location>
        <begin position="1"/>
        <end position="21"/>
    </location>
</feature>
<protein>
    <submittedName>
        <fullName evidence="4">T9SS type A sorting domain-containing protein</fullName>
    </submittedName>
</protein>
<dbReference type="Pfam" id="PF18962">
    <property type="entry name" value="Por_Secre_tail"/>
    <property type="match status" value="1"/>
</dbReference>
<dbReference type="NCBIfam" id="TIGR04183">
    <property type="entry name" value="Por_Secre_tail"/>
    <property type="match status" value="1"/>
</dbReference>
<evidence type="ECO:0000256" key="1">
    <source>
        <dbReference type="ARBA" id="ARBA00022729"/>
    </source>
</evidence>